<organism evidence="2 3">
    <name type="scientific">Phytomonospora endophytica</name>
    <dbReference type="NCBI Taxonomy" id="714109"/>
    <lineage>
        <taxon>Bacteria</taxon>
        <taxon>Bacillati</taxon>
        <taxon>Actinomycetota</taxon>
        <taxon>Actinomycetes</taxon>
        <taxon>Micromonosporales</taxon>
        <taxon>Micromonosporaceae</taxon>
        <taxon>Phytomonospora</taxon>
    </lineage>
</organism>
<keyword evidence="1" id="KW-0812">Transmembrane</keyword>
<evidence type="ECO:0000313" key="3">
    <source>
        <dbReference type="Proteomes" id="UP000548476"/>
    </source>
</evidence>
<evidence type="ECO:0000256" key="1">
    <source>
        <dbReference type="SAM" id="Phobius"/>
    </source>
</evidence>
<comment type="caution">
    <text evidence="2">The sequence shown here is derived from an EMBL/GenBank/DDBJ whole genome shotgun (WGS) entry which is preliminary data.</text>
</comment>
<feature type="transmembrane region" description="Helical" evidence="1">
    <location>
        <begin position="108"/>
        <end position="128"/>
    </location>
</feature>
<dbReference type="RefSeq" id="WP_184793039.1">
    <property type="nucleotide sequence ID" value="NZ_BONT01000080.1"/>
</dbReference>
<keyword evidence="3" id="KW-1185">Reference proteome</keyword>
<dbReference type="EMBL" id="JACHGT010000028">
    <property type="protein sequence ID" value="MBB6039964.1"/>
    <property type="molecule type" value="Genomic_DNA"/>
</dbReference>
<keyword evidence="1" id="KW-1133">Transmembrane helix</keyword>
<feature type="transmembrane region" description="Helical" evidence="1">
    <location>
        <begin position="159"/>
        <end position="183"/>
    </location>
</feature>
<keyword evidence="1" id="KW-0472">Membrane</keyword>
<dbReference type="Proteomes" id="UP000548476">
    <property type="component" value="Unassembled WGS sequence"/>
</dbReference>
<protein>
    <submittedName>
        <fullName evidence="2">Uncharacterized protein</fullName>
    </submittedName>
</protein>
<accession>A0A841FVZ5</accession>
<sequence length="211" mass="22406">MAAPMFAAPPKPPRPGIVSAAGVLQFSVFGFALLNAIIGYLIARSIIPDLTDALMAEGAPSNADAEDFASLLAISMGVVYFCLLIWPAAFALLGIWTLRGVNGVRITTWILGGIAVLCGLFSVLTSGLQGSLASTNTTGGGEYAWAENVDVNALMPGWFTAYSVVSNIISTALYATVVILLLMPKAHEYFRPMRPPTQPQIYLPYEPPTKP</sequence>
<dbReference type="AlphaFoldDB" id="A0A841FVZ5"/>
<proteinExistence type="predicted"/>
<evidence type="ECO:0000313" key="2">
    <source>
        <dbReference type="EMBL" id="MBB6039964.1"/>
    </source>
</evidence>
<feature type="transmembrane region" description="Helical" evidence="1">
    <location>
        <begin position="68"/>
        <end position="96"/>
    </location>
</feature>
<name>A0A841FVZ5_9ACTN</name>
<reference evidence="2 3" key="1">
    <citation type="submission" date="2020-08" db="EMBL/GenBank/DDBJ databases">
        <title>Genomic Encyclopedia of Type Strains, Phase IV (KMG-IV): sequencing the most valuable type-strain genomes for metagenomic binning, comparative biology and taxonomic classification.</title>
        <authorList>
            <person name="Goeker M."/>
        </authorList>
    </citation>
    <scope>NUCLEOTIDE SEQUENCE [LARGE SCALE GENOMIC DNA]</scope>
    <source>
        <strain evidence="2 3">YIM 65646</strain>
    </source>
</reference>
<gene>
    <name evidence="2" type="ORF">HNR73_007863</name>
</gene>
<feature type="transmembrane region" description="Helical" evidence="1">
    <location>
        <begin position="21"/>
        <end position="43"/>
    </location>
</feature>